<comment type="caution">
    <text evidence="1">The sequence shown here is derived from an EMBL/GenBank/DDBJ whole genome shotgun (WGS) entry which is preliminary data.</text>
</comment>
<accession>A0ACB8Q4S9</accession>
<dbReference type="Proteomes" id="UP000814128">
    <property type="component" value="Unassembled WGS sequence"/>
</dbReference>
<sequence>MVGFISPARAVAAMVVVPPALPPIPLDGKMFWLLTSGPCLGIVHNTEDDLRQLATAHPSQDIRAHGPFLAESNVQLCLVLHQNWGEIASLSLEFSGLGSFCGLLPLFTPLYHCVALLDAFHHPTGVTMHAPSLPSAVDGPAKPSNSAAPSAAPATASPTDETPSPLQTSVPERPGLPPPSAGASSSVSSQSVPVASPIAEPPPPTAASQMSVATAAPPLLYILPPSTRRWVVHQGALPGIFSDVDVAQSHVRGISNALMRRYCMPEEAVMGWHSFRQRLGLPYLDPRFDPVPSPQPALPRPTSPVPRPSPSTLPSPLGDQPSSATVPGALEACTPGEGPPAALIDDAIQRVSDRRLYASVIAEGSNNHVLLDEWRSNPESSGRTAPGSNTRPAQDRLEDYSPLSQIFFDEARRLDLRARALREAAQRERRYFMVELIKGTCRPSEGDFTFLREKARVNAERFEARADQDGADSQRLRDESNWEWELDVRFGPFPRFLPQSYGTTAPAAEWRRSSFDSPFPATSLPHAPSIYGQWPSDPRQPTQEPTPGSGNSPCGTVDAIPADFYTPPSSPPSFLPVLLGPAPPAAGSLLSSYNEEGNTAHSGDATPTSRDTAGVRRALPPRDDGGVSLEAEPFARQGGREDRLGIAPARPDVSFGCGATGVAPPSTLVDARSLWAPALQEPDALFEYAGMGLRRRWNLENARTGPSRPRPSPIVRQPQAHQVGAEDAHAIDLDHAGYARRAWEGRASEICEDKKGKGRALM</sequence>
<protein>
    <submittedName>
        <fullName evidence="1">Uncharacterized protein</fullName>
    </submittedName>
</protein>
<reference evidence="1" key="1">
    <citation type="submission" date="2021-02" db="EMBL/GenBank/DDBJ databases">
        <authorList>
            <consortium name="DOE Joint Genome Institute"/>
            <person name="Ahrendt S."/>
            <person name="Looney B.P."/>
            <person name="Miyauchi S."/>
            <person name="Morin E."/>
            <person name="Drula E."/>
            <person name="Courty P.E."/>
            <person name="Chicoki N."/>
            <person name="Fauchery L."/>
            <person name="Kohler A."/>
            <person name="Kuo A."/>
            <person name="Labutti K."/>
            <person name="Pangilinan J."/>
            <person name="Lipzen A."/>
            <person name="Riley R."/>
            <person name="Andreopoulos W."/>
            <person name="He G."/>
            <person name="Johnson J."/>
            <person name="Barry K.W."/>
            <person name="Grigoriev I.V."/>
            <person name="Nagy L."/>
            <person name="Hibbett D."/>
            <person name="Henrissat B."/>
            <person name="Matheny P.B."/>
            <person name="Labbe J."/>
            <person name="Martin F."/>
        </authorList>
    </citation>
    <scope>NUCLEOTIDE SEQUENCE</scope>
    <source>
        <strain evidence="1">EC-137</strain>
    </source>
</reference>
<organism evidence="1 2">
    <name type="scientific">Vararia minispora EC-137</name>
    <dbReference type="NCBI Taxonomy" id="1314806"/>
    <lineage>
        <taxon>Eukaryota</taxon>
        <taxon>Fungi</taxon>
        <taxon>Dikarya</taxon>
        <taxon>Basidiomycota</taxon>
        <taxon>Agaricomycotina</taxon>
        <taxon>Agaricomycetes</taxon>
        <taxon>Russulales</taxon>
        <taxon>Lachnocladiaceae</taxon>
        <taxon>Vararia</taxon>
    </lineage>
</organism>
<evidence type="ECO:0000313" key="1">
    <source>
        <dbReference type="EMBL" id="KAI0026788.1"/>
    </source>
</evidence>
<reference evidence="1" key="2">
    <citation type="journal article" date="2022" name="New Phytol.">
        <title>Evolutionary transition to the ectomycorrhizal habit in the genomes of a hyperdiverse lineage of mushroom-forming fungi.</title>
        <authorList>
            <person name="Looney B."/>
            <person name="Miyauchi S."/>
            <person name="Morin E."/>
            <person name="Drula E."/>
            <person name="Courty P.E."/>
            <person name="Kohler A."/>
            <person name="Kuo A."/>
            <person name="LaButti K."/>
            <person name="Pangilinan J."/>
            <person name="Lipzen A."/>
            <person name="Riley R."/>
            <person name="Andreopoulos W."/>
            <person name="He G."/>
            <person name="Johnson J."/>
            <person name="Nolan M."/>
            <person name="Tritt A."/>
            <person name="Barry K.W."/>
            <person name="Grigoriev I.V."/>
            <person name="Nagy L.G."/>
            <person name="Hibbett D."/>
            <person name="Henrissat B."/>
            <person name="Matheny P.B."/>
            <person name="Labbe J."/>
            <person name="Martin F.M."/>
        </authorList>
    </citation>
    <scope>NUCLEOTIDE SEQUENCE</scope>
    <source>
        <strain evidence="1">EC-137</strain>
    </source>
</reference>
<dbReference type="EMBL" id="MU274185">
    <property type="protein sequence ID" value="KAI0026788.1"/>
    <property type="molecule type" value="Genomic_DNA"/>
</dbReference>
<gene>
    <name evidence="1" type="ORF">K488DRAFT_91863</name>
</gene>
<name>A0ACB8Q4S9_9AGAM</name>
<evidence type="ECO:0000313" key="2">
    <source>
        <dbReference type="Proteomes" id="UP000814128"/>
    </source>
</evidence>
<keyword evidence="2" id="KW-1185">Reference proteome</keyword>
<proteinExistence type="predicted"/>